<feature type="compositionally biased region" description="Basic and acidic residues" evidence="6">
    <location>
        <begin position="420"/>
        <end position="429"/>
    </location>
</feature>
<evidence type="ECO:0000256" key="3">
    <source>
        <dbReference type="ARBA" id="ARBA00023110"/>
    </source>
</evidence>
<dbReference type="AlphaFoldDB" id="A0A5B6VDF4"/>
<keyword evidence="9" id="KW-1185">Reference proteome</keyword>
<protein>
    <recommendedName>
        <fullName evidence="2 5">peptidylprolyl isomerase</fullName>
        <ecNumber evidence="2 5">5.2.1.8</ecNumber>
    </recommendedName>
</protein>
<proteinExistence type="predicted"/>
<dbReference type="Proteomes" id="UP000325315">
    <property type="component" value="Unassembled WGS sequence"/>
</dbReference>
<organism evidence="8 9">
    <name type="scientific">Gossypium australe</name>
    <dbReference type="NCBI Taxonomy" id="47621"/>
    <lineage>
        <taxon>Eukaryota</taxon>
        <taxon>Viridiplantae</taxon>
        <taxon>Streptophyta</taxon>
        <taxon>Embryophyta</taxon>
        <taxon>Tracheophyta</taxon>
        <taxon>Spermatophyta</taxon>
        <taxon>Magnoliopsida</taxon>
        <taxon>eudicotyledons</taxon>
        <taxon>Gunneridae</taxon>
        <taxon>Pentapetalae</taxon>
        <taxon>rosids</taxon>
        <taxon>malvids</taxon>
        <taxon>Malvales</taxon>
        <taxon>Malvaceae</taxon>
        <taxon>Malvoideae</taxon>
        <taxon>Gossypium</taxon>
    </lineage>
</organism>
<dbReference type="Pfam" id="PF00254">
    <property type="entry name" value="FKBP_C"/>
    <property type="match status" value="1"/>
</dbReference>
<dbReference type="Gene3D" id="3.10.50.40">
    <property type="match status" value="1"/>
</dbReference>
<dbReference type="InterPro" id="IPR001179">
    <property type="entry name" value="PPIase_FKBP_dom"/>
</dbReference>
<feature type="compositionally biased region" description="Polar residues" evidence="6">
    <location>
        <begin position="152"/>
        <end position="164"/>
    </location>
</feature>
<evidence type="ECO:0000313" key="8">
    <source>
        <dbReference type="EMBL" id="KAA3467240.1"/>
    </source>
</evidence>
<feature type="compositionally biased region" description="Basic and acidic residues" evidence="6">
    <location>
        <begin position="242"/>
        <end position="257"/>
    </location>
</feature>
<gene>
    <name evidence="8" type="ORF">EPI10_002266</name>
</gene>
<name>A0A5B6VDF4_9ROSI</name>
<dbReference type="PANTHER" id="PTHR43811:SF48">
    <property type="entry name" value="PEPTIDYL-PROLYL CIS-TRANS ISOMERASE FKBP43"/>
    <property type="match status" value="1"/>
</dbReference>
<evidence type="ECO:0000313" key="9">
    <source>
        <dbReference type="Proteomes" id="UP000325315"/>
    </source>
</evidence>
<feature type="region of interest" description="Disordered" evidence="6">
    <location>
        <begin position="125"/>
        <end position="315"/>
    </location>
</feature>
<comment type="catalytic activity">
    <reaction evidence="1 5">
        <text>[protein]-peptidylproline (omega=180) = [protein]-peptidylproline (omega=0)</text>
        <dbReference type="Rhea" id="RHEA:16237"/>
        <dbReference type="Rhea" id="RHEA-COMP:10747"/>
        <dbReference type="Rhea" id="RHEA-COMP:10748"/>
        <dbReference type="ChEBI" id="CHEBI:83833"/>
        <dbReference type="ChEBI" id="CHEBI:83834"/>
        <dbReference type="EC" id="5.2.1.8"/>
    </reaction>
</comment>
<dbReference type="GO" id="GO:0003755">
    <property type="term" value="F:peptidyl-prolyl cis-trans isomerase activity"/>
    <property type="evidence" value="ECO:0007669"/>
    <property type="project" value="UniProtKB-KW"/>
</dbReference>
<evidence type="ECO:0000256" key="5">
    <source>
        <dbReference type="PROSITE-ProRule" id="PRU00277"/>
    </source>
</evidence>
<dbReference type="InterPro" id="IPR046357">
    <property type="entry name" value="PPIase_dom_sf"/>
</dbReference>
<feature type="compositionally biased region" description="Polar residues" evidence="6">
    <location>
        <begin position="227"/>
        <end position="239"/>
    </location>
</feature>
<feature type="compositionally biased region" description="Basic and acidic residues" evidence="6">
    <location>
        <begin position="170"/>
        <end position="180"/>
    </location>
</feature>
<feature type="compositionally biased region" description="Basic residues" evidence="6">
    <location>
        <begin position="181"/>
        <end position="191"/>
    </location>
</feature>
<dbReference type="EMBL" id="SMMG02000007">
    <property type="protein sequence ID" value="KAA3467240.1"/>
    <property type="molecule type" value="Genomic_DNA"/>
</dbReference>
<evidence type="ECO:0000256" key="1">
    <source>
        <dbReference type="ARBA" id="ARBA00000971"/>
    </source>
</evidence>
<feature type="compositionally biased region" description="Basic and acidic residues" evidence="6">
    <location>
        <begin position="375"/>
        <end position="387"/>
    </location>
</feature>
<sequence>MAFWGTEVKPGKPFTHAPLNGRLHLSQATLGMGDGIKKSIVQCNVGNKMPVFLCSLFPDKAECCQLNLEFEESDEVVFSVIGPRTVHLTGYYLSSSSLNHHNDESSFLPFALTILLRESYGEDIAGTETERSENSEESEYGGSFIDDEEPQVLSSSQDFSAVSESNEEMADLKIPKGDKGRLKRRLRKKYRNSGSENEESSSQKDFSSGVAAMEVLESETEDKLPISSLSWGKCTSKSGKANVEKKSRKEADNRSDNEIEDNVTMLKGTNAVRGVEPECKSGNRNGGKQKHEHRVDNALVPKKKREDLAKEEGLREADHHMIEEVILEQNDQNKKLISNKKCKYDNLLLASSQVDTEVGVKLKRKRKEQFEEKTLENNVNKEDETHKSGSNYTVTKDVDVEDRENQNQVNDKKTKKKRRCKDEEGDAMKVEPPVLPAHEKKRSDVEMGVKNANDKEIQLSNGIIIEELEMGKPDGKIASLGKKARTQFLVRVHYTGKLKESGQVFDSSVGKAHLKFRLGGKKVQELWNVGLDGMRIGGKRRLIVPPSVSYTNEGTSENIPPNSWLVFDVELIKVK</sequence>
<dbReference type="OrthoDB" id="988629at2759"/>
<reference evidence="9" key="1">
    <citation type="journal article" date="2019" name="Plant Biotechnol. J.">
        <title>Genome sequencing of the Australian wild diploid species Gossypium australe highlights disease resistance and delayed gland morphogenesis.</title>
        <authorList>
            <person name="Cai Y."/>
            <person name="Cai X."/>
            <person name="Wang Q."/>
            <person name="Wang P."/>
            <person name="Zhang Y."/>
            <person name="Cai C."/>
            <person name="Xu Y."/>
            <person name="Wang K."/>
            <person name="Zhou Z."/>
            <person name="Wang C."/>
            <person name="Geng S."/>
            <person name="Li B."/>
            <person name="Dong Q."/>
            <person name="Hou Y."/>
            <person name="Wang H."/>
            <person name="Ai P."/>
            <person name="Liu Z."/>
            <person name="Yi F."/>
            <person name="Sun M."/>
            <person name="An G."/>
            <person name="Cheng J."/>
            <person name="Zhang Y."/>
            <person name="Shi Q."/>
            <person name="Xie Y."/>
            <person name="Shi X."/>
            <person name="Chang Y."/>
            <person name="Huang F."/>
            <person name="Chen Y."/>
            <person name="Hong S."/>
            <person name="Mi L."/>
            <person name="Sun Q."/>
            <person name="Zhang L."/>
            <person name="Zhou B."/>
            <person name="Peng R."/>
            <person name="Zhang X."/>
            <person name="Liu F."/>
        </authorList>
    </citation>
    <scope>NUCLEOTIDE SEQUENCE [LARGE SCALE GENOMIC DNA]</scope>
    <source>
        <strain evidence="9">cv. PA1801</strain>
    </source>
</reference>
<feature type="compositionally biased region" description="Basic and acidic residues" evidence="6">
    <location>
        <begin position="304"/>
        <end position="315"/>
    </location>
</feature>
<evidence type="ECO:0000256" key="6">
    <source>
        <dbReference type="SAM" id="MobiDB-lite"/>
    </source>
</evidence>
<keyword evidence="3 5" id="KW-0697">Rotamase</keyword>
<dbReference type="Pfam" id="PF17800">
    <property type="entry name" value="NPL"/>
    <property type="match status" value="1"/>
</dbReference>
<keyword evidence="4 5" id="KW-0413">Isomerase</keyword>
<evidence type="ECO:0000256" key="4">
    <source>
        <dbReference type="ARBA" id="ARBA00023235"/>
    </source>
</evidence>
<feature type="domain" description="PPIase FKBP-type" evidence="7">
    <location>
        <begin position="487"/>
        <end position="575"/>
    </location>
</feature>
<evidence type="ECO:0000259" key="7">
    <source>
        <dbReference type="PROSITE" id="PS50059"/>
    </source>
</evidence>
<dbReference type="PANTHER" id="PTHR43811">
    <property type="entry name" value="FKBP-TYPE PEPTIDYL-PROLYL CIS-TRANS ISOMERASE FKPA"/>
    <property type="match status" value="1"/>
</dbReference>
<evidence type="ECO:0000256" key="2">
    <source>
        <dbReference type="ARBA" id="ARBA00013194"/>
    </source>
</evidence>
<feature type="compositionally biased region" description="Acidic residues" evidence="6">
    <location>
        <begin position="135"/>
        <end position="150"/>
    </location>
</feature>
<dbReference type="Gene3D" id="2.60.120.340">
    <property type="entry name" value="Nucleoplasmin core domain"/>
    <property type="match status" value="1"/>
</dbReference>
<dbReference type="PROSITE" id="PS50059">
    <property type="entry name" value="FKBP_PPIASE"/>
    <property type="match status" value="1"/>
</dbReference>
<dbReference type="EC" id="5.2.1.8" evidence="2 5"/>
<dbReference type="SUPFAM" id="SSF54534">
    <property type="entry name" value="FKBP-like"/>
    <property type="match status" value="1"/>
</dbReference>
<comment type="caution">
    <text evidence="8">The sequence shown here is derived from an EMBL/GenBank/DDBJ whole genome shotgun (WGS) entry which is preliminary data.</text>
</comment>
<feature type="region of interest" description="Disordered" evidence="6">
    <location>
        <begin position="375"/>
        <end position="429"/>
    </location>
</feature>
<dbReference type="InterPro" id="IPR041232">
    <property type="entry name" value="NPL"/>
</dbReference>
<accession>A0A5B6VDF4</accession>